<evidence type="ECO:0008006" key="4">
    <source>
        <dbReference type="Google" id="ProtNLM"/>
    </source>
</evidence>
<dbReference type="EMBL" id="JAFJYH010000118">
    <property type="protein sequence ID" value="KAG4418877.1"/>
    <property type="molecule type" value="Genomic_DNA"/>
</dbReference>
<organism evidence="2 3">
    <name type="scientific">Cadophora malorum</name>
    <dbReference type="NCBI Taxonomy" id="108018"/>
    <lineage>
        <taxon>Eukaryota</taxon>
        <taxon>Fungi</taxon>
        <taxon>Dikarya</taxon>
        <taxon>Ascomycota</taxon>
        <taxon>Pezizomycotina</taxon>
        <taxon>Leotiomycetes</taxon>
        <taxon>Helotiales</taxon>
        <taxon>Ploettnerulaceae</taxon>
        <taxon>Cadophora</taxon>
    </lineage>
</organism>
<name>A0A8H7TGN5_9HELO</name>
<dbReference type="Proteomes" id="UP000664132">
    <property type="component" value="Unassembled WGS sequence"/>
</dbReference>
<protein>
    <recommendedName>
        <fullName evidence="4">Developmental regulator protein</fullName>
    </recommendedName>
</protein>
<sequence>MPTYLLHGFRWDRVSIRVHIVVHNLEDAAPEWIVAPATSVTLLNSFYTLFDFLPPSNPPPASYPLASAADRVVVDDGADSGTRTLKDAKKGSIGSLRELVRRPMGGGKYKDANNEPGKENHKPTPISTPSSISKATATKLNGKSSKKPSFNDWSAVKLVEQHDPDDLGSVSQPYAYVADYMIEVPLGVSITEEIAKYEAKKQEEEAQLSVPSTPGTPVDGTNANAGTATGNEKGSGGLSTPPLSAREIRRRSRRLGWFEKLRDGLQKGEDIGWFVVVCGDEERRAPSVTITEEGESTGSEEVEKPPRSAGLIRGFFGKKKSVQQE</sequence>
<feature type="compositionally biased region" description="Basic and acidic residues" evidence="1">
    <location>
        <begin position="108"/>
        <end position="122"/>
    </location>
</feature>
<gene>
    <name evidence="2" type="ORF">IFR04_008001</name>
</gene>
<evidence type="ECO:0000313" key="3">
    <source>
        <dbReference type="Proteomes" id="UP000664132"/>
    </source>
</evidence>
<feature type="region of interest" description="Disordered" evidence="1">
    <location>
        <begin position="288"/>
        <end position="309"/>
    </location>
</feature>
<feature type="compositionally biased region" description="Low complexity" evidence="1">
    <location>
        <begin position="220"/>
        <end position="231"/>
    </location>
</feature>
<reference evidence="2" key="1">
    <citation type="submission" date="2021-02" db="EMBL/GenBank/DDBJ databases">
        <title>Genome sequence Cadophora malorum strain M34.</title>
        <authorList>
            <person name="Stefanovic E."/>
            <person name="Vu D."/>
            <person name="Scully C."/>
            <person name="Dijksterhuis J."/>
            <person name="Roader J."/>
            <person name="Houbraken J."/>
        </authorList>
    </citation>
    <scope>NUCLEOTIDE SEQUENCE</scope>
    <source>
        <strain evidence="2">M34</strain>
    </source>
</reference>
<feature type="region of interest" description="Disordered" evidence="1">
    <location>
        <begin position="103"/>
        <end position="132"/>
    </location>
</feature>
<feature type="compositionally biased region" description="Low complexity" evidence="1">
    <location>
        <begin position="123"/>
        <end position="132"/>
    </location>
</feature>
<evidence type="ECO:0000256" key="1">
    <source>
        <dbReference type="SAM" id="MobiDB-lite"/>
    </source>
</evidence>
<proteinExistence type="predicted"/>
<dbReference type="AlphaFoldDB" id="A0A8H7TGN5"/>
<evidence type="ECO:0000313" key="2">
    <source>
        <dbReference type="EMBL" id="KAG4418877.1"/>
    </source>
</evidence>
<comment type="caution">
    <text evidence="2">The sequence shown here is derived from an EMBL/GenBank/DDBJ whole genome shotgun (WGS) entry which is preliminary data.</text>
</comment>
<accession>A0A8H7TGN5</accession>
<keyword evidence="3" id="KW-1185">Reference proteome</keyword>
<feature type="region of interest" description="Disordered" evidence="1">
    <location>
        <begin position="202"/>
        <end position="244"/>
    </location>
</feature>
<dbReference type="OrthoDB" id="371463at2759"/>